<feature type="compositionally biased region" description="Polar residues" evidence="2">
    <location>
        <begin position="675"/>
        <end position="698"/>
    </location>
</feature>
<feature type="compositionally biased region" description="Basic and acidic residues" evidence="2">
    <location>
        <begin position="39"/>
        <end position="52"/>
    </location>
</feature>
<sequence length="733" mass="78330">MSTSSNHARVRQLWRTFVDGWLAQRKSQFNQQCEQTDSESQKEWKKLPDRTRKPLKAFKKERRQDIEKQHYTAAREEWQRRMASAGLRDEDWGELSEAETKSVVNALGDLQLEDQEEGKPGQPTTTMTTTLQLQLQQQQPQQQPDVFGAPPTTATPANFAVSASGSAGSTPGPAGAVGAVQLYSSLSTSSLASSVSMSSYELVNPSDLGSDDEHDDRIFNNLVSSHDLTSEDEDHQELPPLSAINSSWRSIDHQPIGVASSASTTTRFATAPTSASTSNHYANAHAYLTNLTSSSSTASANPNWQSSADSSASGSPAQGLLKSFPFDVAPPHESLFAGSNGFGALNSAASSSSSSLAAAGRMGLTSSAWGSATSTSTTANTNATTATTHPNAAYPPTLPNATSSSTALVVKQLKSSPSASSTSSSSSSSPAARHAYIGPILTDTDHEPPFPAGLYDANGGGTDSAAAAEAEKEHISFERFKLETRISKIIEFHRAAAEMEVRLGLTICRMRFGGHTQHPHALTEVQEREEERRLVQEHEREMRKLQAQKESERKGVVKEERRRRRVVLQMRLGGFGGACVGSGAGSGGMPGGFGTGGGGTGYPRRTAQNVDNSWLDEYDSVQATFDVQVPSLDGVFGGGTAPTAAGTGDSLWQPQQQSQYAQYNQSHQSLHHPASSASTAQANHQQGRSSSSSGQHLHQPNVPPKKPASPEIARPRPMAAWNRIPFMQGWGGV</sequence>
<evidence type="ECO:0000256" key="1">
    <source>
        <dbReference type="SAM" id="Coils"/>
    </source>
</evidence>
<feature type="coiled-coil region" evidence="1">
    <location>
        <begin position="528"/>
        <end position="562"/>
    </location>
</feature>
<name>A0A5C3LIS9_COPMA</name>
<feature type="compositionally biased region" description="Low complexity" evidence="2">
    <location>
        <begin position="415"/>
        <end position="432"/>
    </location>
</feature>
<gene>
    <name evidence="3" type="ORF">FA15DRAFT_40434</name>
</gene>
<dbReference type="OrthoDB" id="3038408at2759"/>
<feature type="region of interest" description="Disordered" evidence="2">
    <location>
        <begin position="133"/>
        <end position="172"/>
    </location>
</feature>
<dbReference type="EMBL" id="ML210155">
    <property type="protein sequence ID" value="TFK28481.1"/>
    <property type="molecule type" value="Genomic_DNA"/>
</dbReference>
<feature type="region of interest" description="Disordered" evidence="2">
    <location>
        <begin position="294"/>
        <end position="316"/>
    </location>
</feature>
<feature type="region of interest" description="Disordered" evidence="2">
    <location>
        <begin position="367"/>
        <end position="470"/>
    </location>
</feature>
<keyword evidence="1" id="KW-0175">Coiled coil</keyword>
<accession>A0A5C3LIS9</accession>
<protein>
    <submittedName>
        <fullName evidence="3">Uncharacterized protein</fullName>
    </submittedName>
</protein>
<proteinExistence type="predicted"/>
<organism evidence="3 4">
    <name type="scientific">Coprinopsis marcescibilis</name>
    <name type="common">Agaric fungus</name>
    <name type="synonym">Psathyrella marcescibilis</name>
    <dbReference type="NCBI Taxonomy" id="230819"/>
    <lineage>
        <taxon>Eukaryota</taxon>
        <taxon>Fungi</taxon>
        <taxon>Dikarya</taxon>
        <taxon>Basidiomycota</taxon>
        <taxon>Agaricomycotina</taxon>
        <taxon>Agaricomycetes</taxon>
        <taxon>Agaricomycetidae</taxon>
        <taxon>Agaricales</taxon>
        <taxon>Agaricineae</taxon>
        <taxon>Psathyrellaceae</taxon>
        <taxon>Coprinopsis</taxon>
    </lineage>
</organism>
<feature type="region of interest" description="Disordered" evidence="2">
    <location>
        <begin position="32"/>
        <end position="54"/>
    </location>
</feature>
<feature type="compositionally biased region" description="Low complexity" evidence="2">
    <location>
        <begin position="641"/>
        <end position="668"/>
    </location>
</feature>
<evidence type="ECO:0000313" key="4">
    <source>
        <dbReference type="Proteomes" id="UP000307440"/>
    </source>
</evidence>
<dbReference type="Proteomes" id="UP000307440">
    <property type="component" value="Unassembled WGS sequence"/>
</dbReference>
<keyword evidence="4" id="KW-1185">Reference proteome</keyword>
<reference evidence="3 4" key="1">
    <citation type="journal article" date="2019" name="Nat. Ecol. Evol.">
        <title>Megaphylogeny resolves global patterns of mushroom evolution.</title>
        <authorList>
            <person name="Varga T."/>
            <person name="Krizsan K."/>
            <person name="Foldi C."/>
            <person name="Dima B."/>
            <person name="Sanchez-Garcia M."/>
            <person name="Sanchez-Ramirez S."/>
            <person name="Szollosi G.J."/>
            <person name="Szarkandi J.G."/>
            <person name="Papp V."/>
            <person name="Albert L."/>
            <person name="Andreopoulos W."/>
            <person name="Angelini C."/>
            <person name="Antonin V."/>
            <person name="Barry K.W."/>
            <person name="Bougher N.L."/>
            <person name="Buchanan P."/>
            <person name="Buyck B."/>
            <person name="Bense V."/>
            <person name="Catcheside P."/>
            <person name="Chovatia M."/>
            <person name="Cooper J."/>
            <person name="Damon W."/>
            <person name="Desjardin D."/>
            <person name="Finy P."/>
            <person name="Geml J."/>
            <person name="Haridas S."/>
            <person name="Hughes K."/>
            <person name="Justo A."/>
            <person name="Karasinski D."/>
            <person name="Kautmanova I."/>
            <person name="Kiss B."/>
            <person name="Kocsube S."/>
            <person name="Kotiranta H."/>
            <person name="LaButti K.M."/>
            <person name="Lechner B.E."/>
            <person name="Liimatainen K."/>
            <person name="Lipzen A."/>
            <person name="Lukacs Z."/>
            <person name="Mihaltcheva S."/>
            <person name="Morgado L.N."/>
            <person name="Niskanen T."/>
            <person name="Noordeloos M.E."/>
            <person name="Ohm R.A."/>
            <person name="Ortiz-Santana B."/>
            <person name="Ovrebo C."/>
            <person name="Racz N."/>
            <person name="Riley R."/>
            <person name="Savchenko A."/>
            <person name="Shiryaev A."/>
            <person name="Soop K."/>
            <person name="Spirin V."/>
            <person name="Szebenyi C."/>
            <person name="Tomsovsky M."/>
            <person name="Tulloss R.E."/>
            <person name="Uehling J."/>
            <person name="Grigoriev I.V."/>
            <person name="Vagvolgyi C."/>
            <person name="Papp T."/>
            <person name="Martin F.M."/>
            <person name="Miettinen O."/>
            <person name="Hibbett D.S."/>
            <person name="Nagy L.G."/>
        </authorList>
    </citation>
    <scope>NUCLEOTIDE SEQUENCE [LARGE SCALE GENOMIC DNA]</scope>
    <source>
        <strain evidence="3 4">CBS 121175</strain>
    </source>
</reference>
<dbReference type="AlphaFoldDB" id="A0A5C3LIS9"/>
<feature type="compositionally biased region" description="Low complexity" evidence="2">
    <location>
        <begin position="367"/>
        <end position="395"/>
    </location>
</feature>
<feature type="region of interest" description="Disordered" evidence="2">
    <location>
        <begin position="638"/>
        <end position="717"/>
    </location>
</feature>
<evidence type="ECO:0000256" key="2">
    <source>
        <dbReference type="SAM" id="MobiDB-lite"/>
    </source>
</evidence>
<dbReference type="STRING" id="230819.A0A5C3LIS9"/>
<evidence type="ECO:0000313" key="3">
    <source>
        <dbReference type="EMBL" id="TFK28481.1"/>
    </source>
</evidence>